<dbReference type="SUPFAM" id="SSF69318">
    <property type="entry name" value="Integrin alpha N-terminal domain"/>
    <property type="match status" value="1"/>
</dbReference>
<dbReference type="AlphaFoldDB" id="A0A923PLY2"/>
<protein>
    <submittedName>
        <fullName evidence="2">VCBS repeat-containing protein</fullName>
    </submittedName>
</protein>
<evidence type="ECO:0000256" key="1">
    <source>
        <dbReference type="ARBA" id="ARBA00022729"/>
    </source>
</evidence>
<comment type="caution">
    <text evidence="2">The sequence shown here is derived from an EMBL/GenBank/DDBJ whole genome shotgun (WGS) entry which is preliminary data.</text>
</comment>
<dbReference type="Gene3D" id="2.130.10.130">
    <property type="entry name" value="Integrin alpha, N-terminal"/>
    <property type="match status" value="1"/>
</dbReference>
<keyword evidence="1" id="KW-0732">Signal</keyword>
<keyword evidence="3" id="KW-1185">Reference proteome</keyword>
<dbReference type="Proteomes" id="UP000650081">
    <property type="component" value="Unassembled WGS sequence"/>
</dbReference>
<dbReference type="InterPro" id="IPR028994">
    <property type="entry name" value="Integrin_alpha_N"/>
</dbReference>
<dbReference type="InterPro" id="IPR013517">
    <property type="entry name" value="FG-GAP"/>
</dbReference>
<dbReference type="PANTHER" id="PTHR46580:SF2">
    <property type="entry name" value="MAM DOMAIN-CONTAINING PROTEIN"/>
    <property type="match status" value="1"/>
</dbReference>
<dbReference type="EMBL" id="JACSIT010000069">
    <property type="protein sequence ID" value="MBC6993618.1"/>
    <property type="molecule type" value="Genomic_DNA"/>
</dbReference>
<evidence type="ECO:0000313" key="3">
    <source>
        <dbReference type="Proteomes" id="UP000650081"/>
    </source>
</evidence>
<dbReference type="PANTHER" id="PTHR46580">
    <property type="entry name" value="SENSOR KINASE-RELATED"/>
    <property type="match status" value="1"/>
</dbReference>
<gene>
    <name evidence="2" type="ORF">H9S92_05575</name>
</gene>
<name>A0A923PLY2_9BACT</name>
<accession>A0A923PLY2</accession>
<evidence type="ECO:0000313" key="2">
    <source>
        <dbReference type="EMBL" id="MBC6993618.1"/>
    </source>
</evidence>
<organism evidence="2 3">
    <name type="scientific">Neolewinella lacunae</name>
    <dbReference type="NCBI Taxonomy" id="1517758"/>
    <lineage>
        <taxon>Bacteria</taxon>
        <taxon>Pseudomonadati</taxon>
        <taxon>Bacteroidota</taxon>
        <taxon>Saprospiria</taxon>
        <taxon>Saprospirales</taxon>
        <taxon>Lewinellaceae</taxon>
        <taxon>Neolewinella</taxon>
    </lineage>
</organism>
<reference evidence="2" key="1">
    <citation type="submission" date="2020-08" db="EMBL/GenBank/DDBJ databases">
        <title>Lewinella bacteria from marine environments.</title>
        <authorList>
            <person name="Zhong Y."/>
        </authorList>
    </citation>
    <scope>NUCLEOTIDE SEQUENCE</scope>
    <source>
        <strain evidence="2">KCTC 42187</strain>
    </source>
</reference>
<proteinExistence type="predicted"/>
<sequence length="451" mass="49035">MPKMGAFLGQYGTVLGRSHYLVDGKTSRFLAPLYPVEATIDSADWALLQEYYLTAAPETAPLTPDPQPVRKMQQFTVRPIYAGAEESDAPYTTLIKFDAGRGQIVVGAAGQQGGRLRTFSGQGKLLSSERMGSAPSDIDLGNGRVLTMGSLIPNDLPRGQVLQPGKDSTLVLLDSLARPVEMLRIDLDRDGTEELIVAEFGNMAGGLNVYLPGPGGNWQFVRSLRQRSGAIRLKRVDLDGDGWEDLVALFGQGDEAVVAFLSRPGTTETKVVLRFPPSYGSSDLEIADLNGDGHPDLVCTNGDNFDYPPFPKTYHGIRIYENDGAGNFSEAFFFHFDGAYNVEAADFDGDGDIDLAALAYFVPDHLRPTHSFVYLEHTWSLLGNYAFRPAGFRKADHLHFLTMDQGDVDQDGDSDLLIGNFATYLPDGVVPQGSAVDTLPAFLILENQGGK</sequence>
<dbReference type="Pfam" id="PF13517">
    <property type="entry name" value="FG-GAP_3"/>
    <property type="match status" value="2"/>
</dbReference>